<dbReference type="InterPro" id="IPR001958">
    <property type="entry name" value="Tet-R_TetA/multi-R_MdtG-like"/>
</dbReference>
<comment type="subcellular location">
    <subcellularLocation>
        <location evidence="2">Membrane</location>
        <topology evidence="2">Multi-pass membrane protein</topology>
    </subcellularLocation>
</comment>
<evidence type="ECO:0000256" key="6">
    <source>
        <dbReference type="ARBA" id="ARBA00022989"/>
    </source>
</evidence>
<feature type="transmembrane region" description="Helical" evidence="8">
    <location>
        <begin position="257"/>
        <end position="280"/>
    </location>
</feature>
<evidence type="ECO:0000256" key="1">
    <source>
        <dbReference type="ARBA" id="ARBA00003279"/>
    </source>
</evidence>
<feature type="transmembrane region" description="Helical" evidence="8">
    <location>
        <begin position="382"/>
        <end position="403"/>
    </location>
</feature>
<sequence>MNLHLRNILIPVLIVTIIVDIMGVGLVFPIMPSLFFGKACIIFGDPGGNFQNWYYSIALACWPLGLLIGCPIIGELSDKYGRKVILIVSLLTTCISYILSAYAIYSHDYLLFIASRFISGLAGGSFEIAQAAVIDISSEQERSKNLGYITMAASLGFVAGPIVISFVSSMSINHIIPFIFAAVLSFINIIFITIIMKKDLPKNPGLVIELGTIYKTISFLLSDKRIRLIGVVYLLIQCAWGFYGQGVALFLNLTYHYSISLTGLFYAVMGLSTVIASITIQPKIFAKSSNQVAFVRSAVICGIGFAFVAILTNQSAQWLLAVILSAAQLICYTALLSMISRAVTDKEQGKAMGAAGAGFGLAWFLNDIMMGHLSAISPSSPILFGSIMYFIAAIIFVFSIKILREKVQ</sequence>
<dbReference type="PANTHER" id="PTHR23504:SF15">
    <property type="entry name" value="MAJOR FACILITATOR SUPERFAMILY (MFS) PROFILE DOMAIN-CONTAINING PROTEIN"/>
    <property type="match status" value="1"/>
</dbReference>
<dbReference type="PRINTS" id="PR01035">
    <property type="entry name" value="TCRTETA"/>
</dbReference>
<comment type="function">
    <text evidence="1">Resistance to tetracycline by an active tetracycline efflux. This is an energy-dependent process that decreases the accumulation of the antibiotic in whole cells. This protein functions as a metal-tetracycline/H(+) antiporter.</text>
</comment>
<evidence type="ECO:0000256" key="5">
    <source>
        <dbReference type="ARBA" id="ARBA00022692"/>
    </source>
</evidence>
<dbReference type="PROSITE" id="PS50850">
    <property type="entry name" value="MFS"/>
    <property type="match status" value="1"/>
</dbReference>
<protein>
    <submittedName>
        <fullName evidence="10">MFS transporter</fullName>
    </submittedName>
</protein>
<dbReference type="InterPro" id="IPR005829">
    <property type="entry name" value="Sugar_transporter_CS"/>
</dbReference>
<keyword evidence="5 8" id="KW-0812">Transmembrane</keyword>
<evidence type="ECO:0000256" key="7">
    <source>
        <dbReference type="ARBA" id="ARBA00023136"/>
    </source>
</evidence>
<keyword evidence="6 8" id="KW-1133">Transmembrane helix</keyword>
<dbReference type="InterPro" id="IPR036259">
    <property type="entry name" value="MFS_trans_sf"/>
</dbReference>
<dbReference type="Pfam" id="PF07690">
    <property type="entry name" value="MFS_1"/>
    <property type="match status" value="1"/>
</dbReference>
<feature type="transmembrane region" description="Helical" evidence="8">
    <location>
        <begin position="53"/>
        <end position="73"/>
    </location>
</feature>
<dbReference type="Gene3D" id="1.20.1250.20">
    <property type="entry name" value="MFS general substrate transporter like domains"/>
    <property type="match status" value="1"/>
</dbReference>
<evidence type="ECO:0000256" key="3">
    <source>
        <dbReference type="ARBA" id="ARBA00007520"/>
    </source>
</evidence>
<feature type="transmembrane region" description="Helical" evidence="8">
    <location>
        <begin position="318"/>
        <end position="339"/>
    </location>
</feature>
<evidence type="ECO:0000259" key="9">
    <source>
        <dbReference type="PROSITE" id="PS50850"/>
    </source>
</evidence>
<feature type="transmembrane region" description="Helical" evidence="8">
    <location>
        <begin position="351"/>
        <end position="370"/>
    </location>
</feature>
<dbReference type="PANTHER" id="PTHR23504">
    <property type="entry name" value="MAJOR FACILITATOR SUPERFAMILY DOMAIN-CONTAINING PROTEIN 10"/>
    <property type="match status" value="1"/>
</dbReference>
<dbReference type="InterPro" id="IPR020846">
    <property type="entry name" value="MFS_dom"/>
</dbReference>
<feature type="domain" description="Major facilitator superfamily (MFS) profile" evidence="9">
    <location>
        <begin position="9"/>
        <end position="404"/>
    </location>
</feature>
<feature type="transmembrane region" description="Helical" evidence="8">
    <location>
        <begin position="85"/>
        <end position="105"/>
    </location>
</feature>
<evidence type="ECO:0000256" key="4">
    <source>
        <dbReference type="ARBA" id="ARBA00022448"/>
    </source>
</evidence>
<gene>
    <name evidence="10" type="ORF">CDV26_08405</name>
</gene>
<evidence type="ECO:0000313" key="11">
    <source>
        <dbReference type="Proteomes" id="UP000249910"/>
    </source>
</evidence>
<proteinExistence type="inferred from homology"/>
<dbReference type="CDD" id="cd17330">
    <property type="entry name" value="MFS_SLC46_TetA_like"/>
    <property type="match status" value="1"/>
</dbReference>
<feature type="transmembrane region" description="Helical" evidence="8">
    <location>
        <begin position="174"/>
        <end position="196"/>
    </location>
</feature>
<evidence type="ECO:0000256" key="2">
    <source>
        <dbReference type="ARBA" id="ARBA00004141"/>
    </source>
</evidence>
<accession>A0ABM6M0J1</accession>
<evidence type="ECO:0000256" key="8">
    <source>
        <dbReference type="SAM" id="Phobius"/>
    </source>
</evidence>
<name>A0ABM6M0J1_9GAMM</name>
<keyword evidence="11" id="KW-1185">Reference proteome</keyword>
<dbReference type="InterPro" id="IPR011701">
    <property type="entry name" value="MFS"/>
</dbReference>
<feature type="transmembrane region" description="Helical" evidence="8">
    <location>
        <begin position="292"/>
        <end position="312"/>
    </location>
</feature>
<feature type="transmembrane region" description="Helical" evidence="8">
    <location>
        <begin position="7"/>
        <end position="28"/>
    </location>
</feature>
<dbReference type="Proteomes" id="UP000249910">
    <property type="component" value="Chromosome"/>
</dbReference>
<dbReference type="RefSeq" id="WP_088772898.1">
    <property type="nucleotide sequence ID" value="NZ_AP023082.1"/>
</dbReference>
<evidence type="ECO:0000313" key="10">
    <source>
        <dbReference type="EMBL" id="ASG68410.1"/>
    </source>
</evidence>
<reference evidence="10 11" key="1">
    <citation type="submission" date="2017-06" db="EMBL/GenBank/DDBJ databases">
        <title>Complete genome of Francisella halioticida.</title>
        <authorList>
            <person name="Sjodin A."/>
        </authorList>
    </citation>
    <scope>NUCLEOTIDE SEQUENCE [LARGE SCALE GENOMIC DNA]</scope>
    <source>
        <strain evidence="10 11">DSM 23729</strain>
    </source>
</reference>
<keyword evidence="7 8" id="KW-0472">Membrane</keyword>
<feature type="transmembrane region" description="Helical" evidence="8">
    <location>
        <begin position="146"/>
        <end position="168"/>
    </location>
</feature>
<feature type="transmembrane region" description="Helical" evidence="8">
    <location>
        <begin position="228"/>
        <end position="251"/>
    </location>
</feature>
<dbReference type="SUPFAM" id="SSF103473">
    <property type="entry name" value="MFS general substrate transporter"/>
    <property type="match status" value="1"/>
</dbReference>
<comment type="similarity">
    <text evidence="3">Belongs to the major facilitator superfamily. TCR/Tet family.</text>
</comment>
<dbReference type="PROSITE" id="PS00216">
    <property type="entry name" value="SUGAR_TRANSPORT_1"/>
    <property type="match status" value="1"/>
</dbReference>
<dbReference type="EMBL" id="CP022132">
    <property type="protein sequence ID" value="ASG68410.1"/>
    <property type="molecule type" value="Genomic_DNA"/>
</dbReference>
<keyword evidence="4" id="KW-0813">Transport</keyword>
<organism evidence="10 11">
    <name type="scientific">Francisella halioticida</name>
    <dbReference type="NCBI Taxonomy" id="549298"/>
    <lineage>
        <taxon>Bacteria</taxon>
        <taxon>Pseudomonadati</taxon>
        <taxon>Pseudomonadota</taxon>
        <taxon>Gammaproteobacteria</taxon>
        <taxon>Thiotrichales</taxon>
        <taxon>Francisellaceae</taxon>
        <taxon>Francisella</taxon>
    </lineage>
</organism>